<feature type="region of interest" description="Disordered" evidence="1">
    <location>
        <begin position="296"/>
        <end position="322"/>
    </location>
</feature>
<dbReference type="Proteomes" id="UP000625316">
    <property type="component" value="Unassembled WGS sequence"/>
</dbReference>
<comment type="caution">
    <text evidence="3">The sequence shown here is derived from an EMBL/GenBank/DDBJ whole genome shotgun (WGS) entry which is preliminary data.</text>
</comment>
<dbReference type="PANTHER" id="PTHR43685">
    <property type="entry name" value="GLYCOSYLTRANSFERASE"/>
    <property type="match status" value="1"/>
</dbReference>
<feature type="domain" description="Glycosyltransferase 2-like" evidence="2">
    <location>
        <begin position="5"/>
        <end position="164"/>
    </location>
</feature>
<keyword evidence="4" id="KW-1185">Reference proteome</keyword>
<reference evidence="3" key="1">
    <citation type="submission" date="2020-10" db="EMBL/GenBank/DDBJ databases">
        <authorList>
            <person name="Castelo-Branco R."/>
            <person name="Eusebio N."/>
            <person name="Adriana R."/>
            <person name="Vieira A."/>
            <person name="Brugerolle De Fraissinette N."/>
            <person name="Rezende De Castro R."/>
            <person name="Schneider M.P."/>
            <person name="Vasconcelos V."/>
            <person name="Leao P.N."/>
        </authorList>
    </citation>
    <scope>NUCLEOTIDE SEQUENCE</scope>
    <source>
        <strain evidence="3">LEGE 11480</strain>
    </source>
</reference>
<evidence type="ECO:0000256" key="1">
    <source>
        <dbReference type="SAM" id="MobiDB-lite"/>
    </source>
</evidence>
<evidence type="ECO:0000313" key="4">
    <source>
        <dbReference type="Proteomes" id="UP000625316"/>
    </source>
</evidence>
<organism evidence="3 4">
    <name type="scientific">Romeriopsis navalis LEGE 11480</name>
    <dbReference type="NCBI Taxonomy" id="2777977"/>
    <lineage>
        <taxon>Bacteria</taxon>
        <taxon>Bacillati</taxon>
        <taxon>Cyanobacteriota</taxon>
        <taxon>Cyanophyceae</taxon>
        <taxon>Leptolyngbyales</taxon>
        <taxon>Leptolyngbyaceae</taxon>
        <taxon>Romeriopsis</taxon>
        <taxon>Romeriopsis navalis</taxon>
    </lineage>
</organism>
<gene>
    <name evidence="3" type="ORF">IQ266_09225</name>
</gene>
<dbReference type="PANTHER" id="PTHR43685:SF2">
    <property type="entry name" value="GLYCOSYLTRANSFERASE 2-LIKE DOMAIN-CONTAINING PROTEIN"/>
    <property type="match status" value="1"/>
</dbReference>
<evidence type="ECO:0000313" key="3">
    <source>
        <dbReference type="EMBL" id="MBE9029907.1"/>
    </source>
</evidence>
<proteinExistence type="predicted"/>
<dbReference type="InterPro" id="IPR050834">
    <property type="entry name" value="Glycosyltransf_2"/>
</dbReference>
<dbReference type="SUPFAM" id="SSF53448">
    <property type="entry name" value="Nucleotide-diphospho-sugar transferases"/>
    <property type="match status" value="1"/>
</dbReference>
<sequence>MPFVSVIIPIYNGEDDLPDLLDCLRAQTYPLDRIEFLLVDNGSHDRTWEILQATDDITALREAEIRGSYAARNCGIVAAQGSLLAFTDADCRPEPQWLLDLVAGFNDPSVGIVVGEIQALPGNSLLERYADRQETLSQKHTLANAFRPYGQTANVGIRASIFQEIDLFRPHLTTGGDADICWRILQETAWEYVFADSAIVRHRHRRSFDELLSQWRRYGRSNQYLHDIHGIALMEQPSLSLYGQRLLRWLLKELPIAIVKLLLRRADSVDLVSTPIGLLCLNARWQGQKQATLPAQAKNITPYPTGKTTKRDSSHPVTDLSE</sequence>
<dbReference type="EMBL" id="JADEXQ010000024">
    <property type="protein sequence ID" value="MBE9029907.1"/>
    <property type="molecule type" value="Genomic_DNA"/>
</dbReference>
<evidence type="ECO:0000259" key="2">
    <source>
        <dbReference type="Pfam" id="PF00535"/>
    </source>
</evidence>
<dbReference type="Gene3D" id="3.90.550.10">
    <property type="entry name" value="Spore Coat Polysaccharide Biosynthesis Protein SpsA, Chain A"/>
    <property type="match status" value="1"/>
</dbReference>
<dbReference type="Pfam" id="PF00535">
    <property type="entry name" value="Glycos_transf_2"/>
    <property type="match status" value="1"/>
</dbReference>
<protein>
    <submittedName>
        <fullName evidence="3">Glycosyltransferase</fullName>
    </submittedName>
</protein>
<dbReference type="InterPro" id="IPR029044">
    <property type="entry name" value="Nucleotide-diphossugar_trans"/>
</dbReference>
<name>A0A928VLM7_9CYAN</name>
<dbReference type="InterPro" id="IPR001173">
    <property type="entry name" value="Glyco_trans_2-like"/>
</dbReference>
<accession>A0A928VLM7</accession>
<dbReference type="AlphaFoldDB" id="A0A928VLM7"/>